<proteinExistence type="inferred from homology"/>
<keyword evidence="3 4" id="KW-0378">Hydrolase</keyword>
<dbReference type="AlphaFoldDB" id="A0A512BUH5"/>
<evidence type="ECO:0000256" key="4">
    <source>
        <dbReference type="RuleBase" id="RU361117"/>
    </source>
</evidence>
<evidence type="ECO:0000313" key="6">
    <source>
        <dbReference type="Proteomes" id="UP000321085"/>
    </source>
</evidence>
<keyword evidence="4" id="KW-0479">Metal-binding</keyword>
<evidence type="ECO:0000256" key="1">
    <source>
        <dbReference type="ARBA" id="ARBA00005199"/>
    </source>
</evidence>
<dbReference type="NCBIfam" id="TIGR01484">
    <property type="entry name" value="HAD-SF-IIB"/>
    <property type="match status" value="1"/>
</dbReference>
<evidence type="ECO:0000256" key="3">
    <source>
        <dbReference type="ARBA" id="ARBA00022801"/>
    </source>
</evidence>
<evidence type="ECO:0000256" key="2">
    <source>
        <dbReference type="ARBA" id="ARBA00008770"/>
    </source>
</evidence>
<dbReference type="PANTHER" id="PTHR43768:SF3">
    <property type="entry name" value="TREHALOSE 6-PHOSPHATE PHOSPHATASE"/>
    <property type="match status" value="1"/>
</dbReference>
<dbReference type="Gene3D" id="3.30.70.1020">
    <property type="entry name" value="Trehalose-6-phosphate phosphatase related protein, domain 2"/>
    <property type="match status" value="1"/>
</dbReference>
<dbReference type="GO" id="GO:0005992">
    <property type="term" value="P:trehalose biosynthetic process"/>
    <property type="evidence" value="ECO:0007669"/>
    <property type="project" value="UniProtKB-UniPathway"/>
</dbReference>
<name>A0A512BUH5_9HYPH</name>
<dbReference type="NCBIfam" id="TIGR00685">
    <property type="entry name" value="T6PP"/>
    <property type="match status" value="1"/>
</dbReference>
<comment type="catalytic activity">
    <reaction evidence="4">
        <text>alpha,alpha-trehalose 6-phosphate + H2O = alpha,alpha-trehalose + phosphate</text>
        <dbReference type="Rhea" id="RHEA:23420"/>
        <dbReference type="ChEBI" id="CHEBI:15377"/>
        <dbReference type="ChEBI" id="CHEBI:16551"/>
        <dbReference type="ChEBI" id="CHEBI:43474"/>
        <dbReference type="ChEBI" id="CHEBI:58429"/>
        <dbReference type="EC" id="3.1.3.12"/>
    </reaction>
</comment>
<comment type="pathway">
    <text evidence="1 4">Glycan biosynthesis; trehalose biosynthesis.</text>
</comment>
<evidence type="ECO:0000313" key="5">
    <source>
        <dbReference type="EMBL" id="GEO15582.1"/>
    </source>
</evidence>
<dbReference type="InterPro" id="IPR023214">
    <property type="entry name" value="HAD_sf"/>
</dbReference>
<dbReference type="EC" id="3.1.3.12" evidence="4"/>
<dbReference type="InterPro" id="IPR003337">
    <property type="entry name" value="Trehalose_PPase"/>
</dbReference>
<reference evidence="5 6" key="1">
    <citation type="submission" date="2019-07" db="EMBL/GenBank/DDBJ databases">
        <title>Whole genome shotgun sequence of Microvirga aerophila NBRC 106136.</title>
        <authorList>
            <person name="Hosoyama A."/>
            <person name="Uohara A."/>
            <person name="Ohji S."/>
            <person name="Ichikawa N."/>
        </authorList>
    </citation>
    <scope>NUCLEOTIDE SEQUENCE [LARGE SCALE GENOMIC DNA]</scope>
    <source>
        <strain evidence="5 6">NBRC 106136</strain>
    </source>
</reference>
<sequence>MREALLTQSMLPVTNDECALFLDFDGTLVDIAERPDAVVLDPALPEVLTRLEERLGGALAIISGRPINFLDGQFGASLFDTAGLHGLEHRIAGRLMLCDPDDHPDLRAAIERLEEVVSSKPGVLIEDKGCSVAVHWRQAPQEKDFALATAHAAVEALGSSYRVQHGKAVAEILPAAAGKGAVIEKFLQHPPYRGRRPIFIGDDLTDENGFKMVNALGGLSVRIGAGETVARERLGTPSDLRKSLSRWAREGSLPFNWTSDT</sequence>
<dbReference type="EMBL" id="BJYU01000044">
    <property type="protein sequence ID" value="GEO15582.1"/>
    <property type="molecule type" value="Genomic_DNA"/>
</dbReference>
<protein>
    <recommendedName>
        <fullName evidence="4">Trehalose 6-phosphate phosphatase</fullName>
        <ecNumber evidence="4">3.1.3.12</ecNumber>
    </recommendedName>
</protein>
<dbReference type="Gene3D" id="3.40.50.1000">
    <property type="entry name" value="HAD superfamily/HAD-like"/>
    <property type="match status" value="1"/>
</dbReference>
<keyword evidence="4" id="KW-0460">Magnesium</keyword>
<dbReference type="PANTHER" id="PTHR43768">
    <property type="entry name" value="TREHALOSE 6-PHOSPHATE PHOSPHATASE"/>
    <property type="match status" value="1"/>
</dbReference>
<dbReference type="Proteomes" id="UP000321085">
    <property type="component" value="Unassembled WGS sequence"/>
</dbReference>
<dbReference type="UniPathway" id="UPA00299"/>
<comment type="cofactor">
    <cofactor evidence="4">
        <name>Mg(2+)</name>
        <dbReference type="ChEBI" id="CHEBI:18420"/>
    </cofactor>
</comment>
<dbReference type="SUPFAM" id="SSF56784">
    <property type="entry name" value="HAD-like"/>
    <property type="match status" value="1"/>
</dbReference>
<dbReference type="Pfam" id="PF02358">
    <property type="entry name" value="Trehalose_PPase"/>
    <property type="match status" value="1"/>
</dbReference>
<dbReference type="GO" id="GO:0004805">
    <property type="term" value="F:trehalose-phosphatase activity"/>
    <property type="evidence" value="ECO:0007669"/>
    <property type="project" value="UniProtKB-EC"/>
</dbReference>
<organism evidence="5 6">
    <name type="scientific">Microvirga aerophila</name>
    <dbReference type="NCBI Taxonomy" id="670291"/>
    <lineage>
        <taxon>Bacteria</taxon>
        <taxon>Pseudomonadati</taxon>
        <taxon>Pseudomonadota</taxon>
        <taxon>Alphaproteobacteria</taxon>
        <taxon>Hyphomicrobiales</taxon>
        <taxon>Methylobacteriaceae</taxon>
        <taxon>Microvirga</taxon>
    </lineage>
</organism>
<dbReference type="CDD" id="cd01627">
    <property type="entry name" value="HAD_TPP"/>
    <property type="match status" value="1"/>
</dbReference>
<dbReference type="GO" id="GO:0046872">
    <property type="term" value="F:metal ion binding"/>
    <property type="evidence" value="ECO:0007669"/>
    <property type="project" value="UniProtKB-KW"/>
</dbReference>
<comment type="caution">
    <text evidence="5">The sequence shown here is derived from an EMBL/GenBank/DDBJ whole genome shotgun (WGS) entry which is preliminary data.</text>
</comment>
<gene>
    <name evidence="5" type="primary">ostB</name>
    <name evidence="5" type="ORF">MAE02_32780</name>
</gene>
<comment type="similarity">
    <text evidence="2 4">Belongs to the trehalose phosphatase family.</text>
</comment>
<dbReference type="InterPro" id="IPR036412">
    <property type="entry name" value="HAD-like_sf"/>
</dbReference>
<dbReference type="InterPro" id="IPR006379">
    <property type="entry name" value="HAD-SF_hydro_IIB"/>
</dbReference>
<keyword evidence="6" id="KW-1185">Reference proteome</keyword>
<accession>A0A512BUH5</accession>
<dbReference type="InterPro" id="IPR044651">
    <property type="entry name" value="OTSB-like"/>
</dbReference>
<comment type="function">
    <text evidence="4">Removes the phosphate from trehalose 6-phosphate to produce free trehalose.</text>
</comment>